<name>A0A8H6IMG0_9PEZI</name>
<evidence type="ECO:0000313" key="4">
    <source>
        <dbReference type="Proteomes" id="UP000652219"/>
    </source>
</evidence>
<reference evidence="3 4" key="1">
    <citation type="journal article" date="2020" name="Phytopathology">
        <title>Genome Sequence Resources of Colletotrichum truncatum, C. plurivorum, C. musicola, and C. sojae: Four Species Pathogenic to Soybean (Glycine max).</title>
        <authorList>
            <person name="Rogerio F."/>
            <person name="Boufleur T.R."/>
            <person name="Ciampi-Guillardi M."/>
            <person name="Sukno S.A."/>
            <person name="Thon M.R."/>
            <person name="Massola Junior N.S."/>
            <person name="Baroncelli R."/>
        </authorList>
    </citation>
    <scope>NUCLEOTIDE SEQUENCE [LARGE SCALE GENOMIC DNA]</scope>
    <source>
        <strain evidence="3 4">LFN0009</strain>
    </source>
</reference>
<feature type="domain" description="Vid27 N-terminal" evidence="2">
    <location>
        <begin position="69"/>
        <end position="108"/>
    </location>
</feature>
<keyword evidence="4" id="KW-1185">Reference proteome</keyword>
<accession>A0A8H6IMG0</accession>
<dbReference type="InterPro" id="IPR040979">
    <property type="entry name" value="Vid27_N"/>
</dbReference>
<evidence type="ECO:0000256" key="1">
    <source>
        <dbReference type="SAM" id="MobiDB-lite"/>
    </source>
</evidence>
<gene>
    <name evidence="3" type="ORF">CSOJ01_15467</name>
</gene>
<dbReference type="AlphaFoldDB" id="A0A8H6IMG0"/>
<feature type="region of interest" description="Disordered" evidence="1">
    <location>
        <begin position="156"/>
        <end position="188"/>
    </location>
</feature>
<comment type="caution">
    <text evidence="3">The sequence shown here is derived from an EMBL/GenBank/DDBJ whole genome shotgun (WGS) entry which is preliminary data.</text>
</comment>
<sequence length="188" mass="20967">MAGRERDREVATRYTVQTPEALKAQGQLARWISSQQSSPSWSVSSLCWAGTFPDEGPQRSARRVICRFSTGDTGDVYEFVCDHLVTPRQVADFDRIAKECQYERKYHLFHRRLAVSLSSFSSKTTTASPIHSPTLARSIDSSHGLFKLLSSHTTPKAADMSAKGRHPHSTLQHGALVQYSPTRAPGRH</sequence>
<evidence type="ECO:0000259" key="2">
    <source>
        <dbReference type="Pfam" id="PF17748"/>
    </source>
</evidence>
<proteinExistence type="predicted"/>
<dbReference type="EMBL" id="WIGN01000655">
    <property type="protein sequence ID" value="KAF6786166.1"/>
    <property type="molecule type" value="Genomic_DNA"/>
</dbReference>
<protein>
    <submittedName>
        <fullName evidence="3">Vacuolar import and degradation protein</fullName>
    </submittedName>
</protein>
<organism evidence="3 4">
    <name type="scientific">Colletotrichum sojae</name>
    <dbReference type="NCBI Taxonomy" id="2175907"/>
    <lineage>
        <taxon>Eukaryota</taxon>
        <taxon>Fungi</taxon>
        <taxon>Dikarya</taxon>
        <taxon>Ascomycota</taxon>
        <taxon>Pezizomycotina</taxon>
        <taxon>Sordariomycetes</taxon>
        <taxon>Hypocreomycetidae</taxon>
        <taxon>Glomerellales</taxon>
        <taxon>Glomerellaceae</taxon>
        <taxon>Colletotrichum</taxon>
        <taxon>Colletotrichum orchidearum species complex</taxon>
    </lineage>
</organism>
<dbReference type="Proteomes" id="UP000652219">
    <property type="component" value="Unassembled WGS sequence"/>
</dbReference>
<dbReference type="Pfam" id="PF17748">
    <property type="entry name" value="VID27_N"/>
    <property type="match status" value="1"/>
</dbReference>
<evidence type="ECO:0000313" key="3">
    <source>
        <dbReference type="EMBL" id="KAF6786166.1"/>
    </source>
</evidence>